<dbReference type="Pfam" id="PF19036">
    <property type="entry name" value="Fuz_longin_1"/>
    <property type="match status" value="1"/>
</dbReference>
<proteinExistence type="predicted"/>
<dbReference type="PANTHER" id="PTHR12761">
    <property type="entry name" value="HERMANSKY-PUDLAK SYNDROME PROTEIN 1"/>
    <property type="match status" value="1"/>
</dbReference>
<protein>
    <recommendedName>
        <fullName evidence="6">Hermansky-Pudlak syndrome 1 protein homolog</fullName>
    </recommendedName>
</protein>
<dbReference type="AlphaFoldDB" id="A0A1Y1JYQ2"/>
<feature type="domain" description="FUZ/MON1/HPS1 second Longin" evidence="3">
    <location>
        <begin position="190"/>
        <end position="320"/>
    </location>
</feature>
<evidence type="ECO:0000256" key="1">
    <source>
        <dbReference type="SAM" id="MobiDB-lite"/>
    </source>
</evidence>
<feature type="domain" description="FUZ/MON1/HPS1 first Longin" evidence="2">
    <location>
        <begin position="2"/>
        <end position="140"/>
    </location>
</feature>
<dbReference type="InterPro" id="IPR043970">
    <property type="entry name" value="FUZ/MON1/HPS1_longin_3"/>
</dbReference>
<dbReference type="PANTHER" id="PTHR12761:SF1">
    <property type="entry name" value="BLOC-3 COMPLEX MEMBER HPS1"/>
    <property type="match status" value="1"/>
</dbReference>
<evidence type="ECO:0000259" key="4">
    <source>
        <dbReference type="Pfam" id="PF19038"/>
    </source>
</evidence>
<dbReference type="InterPro" id="IPR026053">
    <property type="entry name" value="HPS1"/>
</dbReference>
<dbReference type="GO" id="GO:0031085">
    <property type="term" value="C:BLOC-3 complex"/>
    <property type="evidence" value="ECO:0007669"/>
    <property type="project" value="TreeGrafter"/>
</dbReference>
<dbReference type="InterPro" id="IPR043972">
    <property type="entry name" value="FUZ/MON1/HPS1_longin_1"/>
</dbReference>
<evidence type="ECO:0000313" key="5">
    <source>
        <dbReference type="EMBL" id="JAV53361.1"/>
    </source>
</evidence>
<feature type="region of interest" description="Disordered" evidence="1">
    <location>
        <begin position="235"/>
        <end position="257"/>
    </location>
</feature>
<dbReference type="GO" id="GO:0016192">
    <property type="term" value="P:vesicle-mediated transport"/>
    <property type="evidence" value="ECO:0007669"/>
    <property type="project" value="InterPro"/>
</dbReference>
<dbReference type="EMBL" id="GEZM01099378">
    <property type="protein sequence ID" value="JAV53361.1"/>
    <property type="molecule type" value="Transcribed_RNA"/>
</dbReference>
<evidence type="ECO:0000259" key="2">
    <source>
        <dbReference type="Pfam" id="PF19036"/>
    </source>
</evidence>
<dbReference type="GO" id="GO:0005085">
    <property type="term" value="F:guanyl-nucleotide exchange factor activity"/>
    <property type="evidence" value="ECO:0007669"/>
    <property type="project" value="TreeGrafter"/>
</dbReference>
<sequence length="630" mass="71492">MKCLLVFDYSNDVIYTKYNKKFASHINDLAKLQGLTSEQNKNAKISSNIIVQIFSPIVTSQRIMSCQFGNSYTSIQCDNGLNMAFEEFMGYLFVSIGQEDVAAMKRFLSVCVTIVRYLCGPDVVMLKSNKQIASIVTSVIDSWIYLHNTEQLMLIEAIEQLMINSDLSSSALKTLQEAVDRLQAVIERPKVHALILVQNKFLGLYSSRTATSLSSTDILFFILLCNVNNLKNVSNETDTETDSEEEFYSPQSSPVHASETQLKSGKICNYQVMLAGNDFVPKCVPHVIYISTIEEGVDLLLIIEVGNALISSGLYDTFFHLNAIQTAQIQRDIETLKPAFDNLDTAIKKLTDGLKKVKNSTFELSYKQLSKQWDYMRKKYLEFIKANCSDALLRAESATMNFLDILKELLNLTAFDNSVLNASQVCVKEIVNMVQEKLESFNEFFRAKALRNFTLGSRDSLTINKYLEEFPGLVHFIYVDRTTHRVTTPTLDFTSSETVNLTKKKIWSMIHFSRNHLQEGHLSLMWKDTTFNYAYFLWFEDTSGTALKPTIFPTNASKALPQPGILCGDFYQKLKEACFPKMSPTKVRCYELFCIHLGLATASCVLEHTRRLAATIWELRGHPNHPIDLL</sequence>
<dbReference type="Pfam" id="PF19037">
    <property type="entry name" value="Fuz_longin_2"/>
    <property type="match status" value="1"/>
</dbReference>
<dbReference type="InterPro" id="IPR043971">
    <property type="entry name" value="FUZ/MON1/HPS1_longin_2"/>
</dbReference>
<feature type="domain" description="FUZ/MON1/HPS1 third Longin" evidence="4">
    <location>
        <begin position="472"/>
        <end position="618"/>
    </location>
</feature>
<dbReference type="Pfam" id="PF19038">
    <property type="entry name" value="Fuz_longin_3"/>
    <property type="match status" value="1"/>
</dbReference>
<name>A0A1Y1JYQ2_PHOPY</name>
<accession>A0A1Y1JYQ2</accession>
<reference evidence="5" key="1">
    <citation type="journal article" date="2016" name="Sci. Rep.">
        <title>Molecular characterization of firefly nuptial gifts: a multi-omics approach sheds light on postcopulatory sexual selection.</title>
        <authorList>
            <person name="Al-Wathiqui N."/>
            <person name="Fallon T.R."/>
            <person name="South A."/>
            <person name="Weng J.K."/>
            <person name="Lewis S.M."/>
        </authorList>
    </citation>
    <scope>NUCLEOTIDE SEQUENCE</scope>
</reference>
<evidence type="ECO:0000259" key="3">
    <source>
        <dbReference type="Pfam" id="PF19037"/>
    </source>
</evidence>
<feature type="compositionally biased region" description="Acidic residues" evidence="1">
    <location>
        <begin position="237"/>
        <end position="247"/>
    </location>
</feature>
<organism evidence="5">
    <name type="scientific">Photinus pyralis</name>
    <name type="common">Common eastern firefly</name>
    <name type="synonym">Lampyris pyralis</name>
    <dbReference type="NCBI Taxonomy" id="7054"/>
    <lineage>
        <taxon>Eukaryota</taxon>
        <taxon>Metazoa</taxon>
        <taxon>Ecdysozoa</taxon>
        <taxon>Arthropoda</taxon>
        <taxon>Hexapoda</taxon>
        <taxon>Insecta</taxon>
        <taxon>Pterygota</taxon>
        <taxon>Neoptera</taxon>
        <taxon>Endopterygota</taxon>
        <taxon>Coleoptera</taxon>
        <taxon>Polyphaga</taxon>
        <taxon>Elateriformia</taxon>
        <taxon>Elateroidea</taxon>
        <taxon>Lampyridae</taxon>
        <taxon>Lampyrinae</taxon>
        <taxon>Photinus</taxon>
    </lineage>
</organism>
<evidence type="ECO:0008006" key="6">
    <source>
        <dbReference type="Google" id="ProtNLM"/>
    </source>
</evidence>